<evidence type="ECO:0000313" key="6">
    <source>
        <dbReference type="Proteomes" id="UP000260862"/>
    </source>
</evidence>
<dbReference type="AlphaFoldDB" id="A0A3E4MWE0"/>
<evidence type="ECO:0000313" key="3">
    <source>
        <dbReference type="EMBL" id="RGK53985.1"/>
    </source>
</evidence>
<evidence type="ECO:0000259" key="2">
    <source>
        <dbReference type="Pfam" id="PF14730"/>
    </source>
</evidence>
<feature type="signal peptide" evidence="1">
    <location>
        <begin position="1"/>
        <end position="18"/>
    </location>
</feature>
<dbReference type="Proteomes" id="UP000260862">
    <property type="component" value="Unassembled WGS sequence"/>
</dbReference>
<evidence type="ECO:0000313" key="4">
    <source>
        <dbReference type="EMBL" id="RGS08657.1"/>
    </source>
</evidence>
<dbReference type="Proteomes" id="UP000283485">
    <property type="component" value="Unassembled WGS sequence"/>
</dbReference>
<dbReference type="EMBL" id="QRUY01000009">
    <property type="protein sequence ID" value="RGS08657.1"/>
    <property type="molecule type" value="Genomic_DNA"/>
</dbReference>
<evidence type="ECO:0000256" key="1">
    <source>
        <dbReference type="SAM" id="SignalP"/>
    </source>
</evidence>
<evidence type="ECO:0000313" key="8">
    <source>
        <dbReference type="Proteomes" id="UP000285750"/>
    </source>
</evidence>
<gene>
    <name evidence="5" type="ORF">DW653_11285</name>
    <name evidence="4" type="ORF">DWY14_05635</name>
    <name evidence="3" type="ORF">DXD04_11645</name>
</gene>
<comment type="caution">
    <text evidence="3">The sequence shown here is derived from an EMBL/GenBank/DDBJ whole genome shotgun (WGS) entry which is preliminary data.</text>
</comment>
<accession>A0A3E4MWE0</accession>
<name>A0A3E4MWE0_9BACT</name>
<sequence>MKKLLFILLACLPLFGMAKDKKDNSDPKYLAGAITMEDGKVTFNHEIKAPSLSKEQLYQQMLDWANHRFKSDGKLQSRVVYTNEEEGDIAASAEEYIVFSSSALSLDRTRIYYQYLINVTDGVCRMTMTRIRYWYDENRDGGEKYTAEEWITDDMALNKKKTKLAPICGKFRRETIDLKDQLFQSATDALGQKVLANETAPAVVPATPLTPAMTLTGELKEVPVAQFSDNWNSQLQNGRITLTANDEEIEIKAENWGGFGKLFNKNVAYLLIAQDRIALSALMEQCSEYKISFYAQGDSKPAAVIECKKSMNQKMTAEDLKSLNIKADSNKSYTMYTGEITRTQLRQ</sequence>
<feature type="chain" id="PRO_5041810492" evidence="1">
    <location>
        <begin position="19"/>
        <end position="347"/>
    </location>
</feature>
<dbReference type="InterPro" id="IPR027823">
    <property type="entry name" value="DUF4468"/>
</dbReference>
<keyword evidence="6" id="KW-1185">Reference proteome</keyword>
<keyword evidence="1" id="KW-0732">Signal</keyword>
<protein>
    <submittedName>
        <fullName evidence="3">DUF4468 domain-containing protein</fullName>
    </submittedName>
</protein>
<dbReference type="EMBL" id="QRHQ01000022">
    <property type="protein sequence ID" value="RHF89078.1"/>
    <property type="molecule type" value="Genomic_DNA"/>
</dbReference>
<reference evidence="6 7" key="1">
    <citation type="submission" date="2018-08" db="EMBL/GenBank/DDBJ databases">
        <title>A genome reference for cultivated species of the human gut microbiota.</title>
        <authorList>
            <person name="Zou Y."/>
            <person name="Xue W."/>
            <person name="Luo G."/>
        </authorList>
    </citation>
    <scope>NUCLEOTIDE SEQUENCE [LARGE SCALE GENOMIC DNA]</scope>
    <source>
        <strain evidence="4 8">AF24-16AC</strain>
        <strain evidence="5 7">AM23-23</strain>
        <strain evidence="3 6">TF10-3AC</strain>
    </source>
</reference>
<dbReference type="Proteomes" id="UP000285750">
    <property type="component" value="Unassembled WGS sequence"/>
</dbReference>
<dbReference type="CDD" id="cd12190">
    <property type="entry name" value="Bacova_04320_like"/>
    <property type="match status" value="1"/>
</dbReference>
<dbReference type="RefSeq" id="WP_117673413.1">
    <property type="nucleotide sequence ID" value="NZ_CABOGR010000021.1"/>
</dbReference>
<dbReference type="EMBL" id="QSQT01000021">
    <property type="protein sequence ID" value="RGK53985.1"/>
    <property type="molecule type" value="Genomic_DNA"/>
</dbReference>
<evidence type="ECO:0000313" key="7">
    <source>
        <dbReference type="Proteomes" id="UP000283485"/>
    </source>
</evidence>
<proteinExistence type="predicted"/>
<dbReference type="Gene3D" id="3.30.530.80">
    <property type="match status" value="1"/>
</dbReference>
<feature type="domain" description="DUF4468" evidence="2">
    <location>
        <begin position="43"/>
        <end position="134"/>
    </location>
</feature>
<evidence type="ECO:0000313" key="5">
    <source>
        <dbReference type="EMBL" id="RHF89078.1"/>
    </source>
</evidence>
<dbReference type="Pfam" id="PF14730">
    <property type="entry name" value="DUF4468"/>
    <property type="match status" value="1"/>
</dbReference>
<organism evidence="3 6">
    <name type="scientific">Phocaeicola plebeius</name>
    <dbReference type="NCBI Taxonomy" id="310297"/>
    <lineage>
        <taxon>Bacteria</taxon>
        <taxon>Pseudomonadati</taxon>
        <taxon>Bacteroidota</taxon>
        <taxon>Bacteroidia</taxon>
        <taxon>Bacteroidales</taxon>
        <taxon>Bacteroidaceae</taxon>
        <taxon>Phocaeicola</taxon>
    </lineage>
</organism>